<comment type="caution">
    <text evidence="2">The sequence shown here is derived from an EMBL/GenBank/DDBJ whole genome shotgun (WGS) entry which is preliminary data.</text>
</comment>
<accession>A0A9W7XGY6</accession>
<evidence type="ECO:0000256" key="1">
    <source>
        <dbReference type="SAM" id="MobiDB-lite"/>
    </source>
</evidence>
<name>A0A9W7XGY6_9FUNG</name>
<feature type="region of interest" description="Disordered" evidence="1">
    <location>
        <begin position="29"/>
        <end position="112"/>
    </location>
</feature>
<proteinExistence type="predicted"/>
<keyword evidence="3" id="KW-1185">Reference proteome</keyword>
<gene>
    <name evidence="2" type="ORF">LPJ64_005559</name>
</gene>
<reference evidence="2" key="1">
    <citation type="submission" date="2022-07" db="EMBL/GenBank/DDBJ databases">
        <title>Phylogenomic reconstructions and comparative analyses of Kickxellomycotina fungi.</title>
        <authorList>
            <person name="Reynolds N.K."/>
            <person name="Stajich J.E."/>
            <person name="Barry K."/>
            <person name="Grigoriev I.V."/>
            <person name="Crous P."/>
            <person name="Smith M.E."/>
        </authorList>
    </citation>
    <scope>NUCLEOTIDE SEQUENCE</scope>
    <source>
        <strain evidence="2">NBRC 105413</strain>
    </source>
</reference>
<feature type="compositionally biased region" description="Basic and acidic residues" evidence="1">
    <location>
        <begin position="99"/>
        <end position="112"/>
    </location>
</feature>
<evidence type="ECO:0000313" key="3">
    <source>
        <dbReference type="Proteomes" id="UP001145021"/>
    </source>
</evidence>
<evidence type="ECO:0008006" key="4">
    <source>
        <dbReference type="Google" id="ProtNLM"/>
    </source>
</evidence>
<protein>
    <recommendedName>
        <fullName evidence="4">CsbD-like domain-containing protein</fullName>
    </recommendedName>
</protein>
<dbReference type="AlphaFoldDB" id="A0A9W7XGY6"/>
<dbReference type="Proteomes" id="UP001145021">
    <property type="component" value="Unassembled WGS sequence"/>
</dbReference>
<organism evidence="2 3">
    <name type="scientific">Coemansia asiatica</name>
    <dbReference type="NCBI Taxonomy" id="1052880"/>
    <lineage>
        <taxon>Eukaryota</taxon>
        <taxon>Fungi</taxon>
        <taxon>Fungi incertae sedis</taxon>
        <taxon>Zoopagomycota</taxon>
        <taxon>Kickxellomycotina</taxon>
        <taxon>Kickxellomycetes</taxon>
        <taxon>Kickxellales</taxon>
        <taxon>Kickxellaceae</taxon>
        <taxon>Coemansia</taxon>
    </lineage>
</organism>
<feature type="compositionally biased region" description="Basic and acidic residues" evidence="1">
    <location>
        <begin position="29"/>
        <end position="61"/>
    </location>
</feature>
<dbReference type="EMBL" id="JANBOH010000368">
    <property type="protein sequence ID" value="KAJ1642614.1"/>
    <property type="molecule type" value="Genomic_DNA"/>
</dbReference>
<evidence type="ECO:0000313" key="2">
    <source>
        <dbReference type="EMBL" id="KAJ1642614.1"/>
    </source>
</evidence>
<sequence>MSNIYNQAAGATKETLGNVTGNKDLADRGRKQWAEGKGEHEIQKDKAMREEDFPNAHRAGDSAKQAGGATKEKLGQAIGNDKMASEGRSQRAQGVGQAQHHDNLAEQQKKGY</sequence>